<dbReference type="CDD" id="cd00829">
    <property type="entry name" value="SCP-x_thiolase"/>
    <property type="match status" value="2"/>
</dbReference>
<comment type="catalytic activity">
    <reaction evidence="31">
        <text>decanoyl-CoA + acetyl-CoA = 3-oxododecanoyl-CoA + CoA</text>
        <dbReference type="Rhea" id="RHEA:31183"/>
        <dbReference type="ChEBI" id="CHEBI:57287"/>
        <dbReference type="ChEBI" id="CHEBI:57288"/>
        <dbReference type="ChEBI" id="CHEBI:61430"/>
        <dbReference type="ChEBI" id="CHEBI:62615"/>
    </reaction>
    <physiologicalReaction direction="right-to-left" evidence="31">
        <dbReference type="Rhea" id="RHEA:31185"/>
    </physiologicalReaction>
</comment>
<evidence type="ECO:0000256" key="19">
    <source>
        <dbReference type="ARBA" id="ARBA00029287"/>
    </source>
</evidence>
<dbReference type="PANTHER" id="PTHR48043">
    <property type="entry name" value="EG:EG0003.4 PROTEIN-RELATED"/>
    <property type="match status" value="1"/>
</dbReference>
<evidence type="ECO:0000256" key="4">
    <source>
        <dbReference type="ARBA" id="ARBA00012352"/>
    </source>
</evidence>
<dbReference type="InterPro" id="IPR002213">
    <property type="entry name" value="UDP_glucos_trans"/>
</dbReference>
<dbReference type="InterPro" id="IPR020615">
    <property type="entry name" value="Thiolase_acyl_enz_int_AS"/>
</dbReference>
<feature type="transmembrane region" description="Helical" evidence="38">
    <location>
        <begin position="1782"/>
        <end position="1808"/>
    </location>
</feature>
<keyword evidence="12" id="KW-0446">Lipid-binding</keyword>
<comment type="catalytic activity">
    <reaction evidence="18">
        <text>3-oxo-(9Z-octadecenoyl)-CoA + CoA = (7Z)-hexadecenoyl-CoA + acetyl-CoA</text>
        <dbReference type="Rhea" id="RHEA:47400"/>
        <dbReference type="ChEBI" id="CHEBI:57287"/>
        <dbReference type="ChEBI" id="CHEBI:57288"/>
        <dbReference type="ChEBI" id="CHEBI:87695"/>
        <dbReference type="ChEBI" id="CHEBI:87698"/>
    </reaction>
    <physiologicalReaction direction="left-to-right" evidence="18">
        <dbReference type="Rhea" id="RHEA:47401"/>
    </physiologicalReaction>
</comment>
<comment type="catalytic activity">
    <reaction evidence="35">
        <text>dodecanoyl-CoA + acetyl-CoA = 3-oxotetradecanoyl-CoA + CoA</text>
        <dbReference type="Rhea" id="RHEA:31091"/>
        <dbReference type="ChEBI" id="CHEBI:57287"/>
        <dbReference type="ChEBI" id="CHEBI:57288"/>
        <dbReference type="ChEBI" id="CHEBI:57375"/>
        <dbReference type="ChEBI" id="CHEBI:62543"/>
    </reaction>
    <physiologicalReaction direction="right-to-left" evidence="35">
        <dbReference type="Rhea" id="RHEA:31093"/>
    </physiologicalReaction>
</comment>
<evidence type="ECO:0000259" key="42">
    <source>
        <dbReference type="Pfam" id="PF22691"/>
    </source>
</evidence>
<dbReference type="SUPFAM" id="SSF53901">
    <property type="entry name" value="Thiolase-like"/>
    <property type="match status" value="3"/>
</dbReference>
<evidence type="ECO:0000256" key="29">
    <source>
        <dbReference type="ARBA" id="ARBA00047485"/>
    </source>
</evidence>
<dbReference type="Pfam" id="PF22691">
    <property type="entry name" value="Thiolase_C_1"/>
    <property type="match status" value="2"/>
</dbReference>
<evidence type="ECO:0000259" key="40">
    <source>
        <dbReference type="Pfam" id="PF00108"/>
    </source>
</evidence>
<dbReference type="Proteomes" id="UP001652621">
    <property type="component" value="Unplaced"/>
</dbReference>
<dbReference type="PROSITE" id="PS00737">
    <property type="entry name" value="THIOLASE_2"/>
    <property type="match status" value="2"/>
</dbReference>
<keyword evidence="6" id="KW-0813">Transport</keyword>
<keyword evidence="43" id="KW-1185">Reference proteome</keyword>
<keyword evidence="38" id="KW-1133">Transmembrane helix</keyword>
<dbReference type="Pfam" id="PF00201">
    <property type="entry name" value="UDPGT"/>
    <property type="match status" value="2"/>
</dbReference>
<evidence type="ECO:0000313" key="43">
    <source>
        <dbReference type="Proteomes" id="UP001652621"/>
    </source>
</evidence>
<dbReference type="RefSeq" id="XP_005192100.2">
    <property type="nucleotide sequence ID" value="XM_005192043.4"/>
</dbReference>
<dbReference type="InterPro" id="IPR055140">
    <property type="entry name" value="Thiolase_C_2"/>
</dbReference>
<evidence type="ECO:0000313" key="44">
    <source>
        <dbReference type="RefSeq" id="XP_005192100.2"/>
    </source>
</evidence>
<dbReference type="GeneID" id="101899504"/>
<dbReference type="EC" id="2.3.1.155" evidence="14"/>
<evidence type="ECO:0000256" key="5">
    <source>
        <dbReference type="ARBA" id="ARBA00014545"/>
    </source>
</evidence>
<dbReference type="InterPro" id="IPR050271">
    <property type="entry name" value="UDP-glycosyltransferase"/>
</dbReference>
<comment type="catalytic activity">
    <reaction evidence="29">
        <text>tetradecanoyl-CoA + acetyl-CoA = 3-oxohexadecanoyl-CoA + CoA</text>
        <dbReference type="Rhea" id="RHEA:18161"/>
        <dbReference type="ChEBI" id="CHEBI:57287"/>
        <dbReference type="ChEBI" id="CHEBI:57288"/>
        <dbReference type="ChEBI" id="CHEBI:57349"/>
        <dbReference type="ChEBI" id="CHEBI:57385"/>
        <dbReference type="EC" id="2.3.1.155"/>
    </reaction>
    <physiologicalReaction direction="right-to-left" evidence="29">
        <dbReference type="Rhea" id="RHEA:18163"/>
    </physiologicalReaction>
</comment>
<evidence type="ECO:0000256" key="9">
    <source>
        <dbReference type="ARBA" id="ARBA00022679"/>
    </source>
</evidence>
<comment type="catalytic activity">
    <reaction evidence="33">
        <text>an acyl-CoA + acetyl-CoA = a 3-oxoacyl-CoA + CoA</text>
        <dbReference type="Rhea" id="RHEA:21564"/>
        <dbReference type="ChEBI" id="CHEBI:57287"/>
        <dbReference type="ChEBI" id="CHEBI:57288"/>
        <dbReference type="ChEBI" id="CHEBI:58342"/>
        <dbReference type="ChEBI" id="CHEBI:90726"/>
        <dbReference type="EC" id="2.3.1.16"/>
    </reaction>
    <physiologicalReaction direction="right-to-left" evidence="33">
        <dbReference type="Rhea" id="RHEA:21566"/>
    </physiologicalReaction>
</comment>
<evidence type="ECO:0000256" key="30">
    <source>
        <dbReference type="ARBA" id="ARBA00048001"/>
    </source>
</evidence>
<keyword evidence="38" id="KW-0472">Membrane</keyword>
<evidence type="ECO:0000256" key="28">
    <source>
        <dbReference type="ARBA" id="ARBA00045994"/>
    </source>
</evidence>
<evidence type="ECO:0000256" key="31">
    <source>
        <dbReference type="ARBA" id="ARBA00048004"/>
    </source>
</evidence>
<keyword evidence="8" id="KW-0328">Glycosyltransferase</keyword>
<dbReference type="Pfam" id="PF02036">
    <property type="entry name" value="SCP2"/>
    <property type="match status" value="1"/>
</dbReference>
<comment type="catalytic activity">
    <reaction evidence="17">
        <text>choloyl-CoA + propanoyl-CoA = 3alpha,7alpha,12alpha-trihydroxy-24-oxo-5beta-cholestan-26-oyl-CoA + CoA</text>
        <dbReference type="Rhea" id="RHEA:16865"/>
        <dbReference type="ChEBI" id="CHEBI:57287"/>
        <dbReference type="ChEBI" id="CHEBI:57373"/>
        <dbReference type="ChEBI" id="CHEBI:57392"/>
        <dbReference type="ChEBI" id="CHEBI:58507"/>
        <dbReference type="EC" id="2.3.1.176"/>
    </reaction>
    <physiologicalReaction direction="right-to-left" evidence="17">
        <dbReference type="Rhea" id="RHEA:16867"/>
    </physiologicalReaction>
</comment>
<dbReference type="InterPro" id="IPR020613">
    <property type="entry name" value="Thiolase_CS"/>
</dbReference>
<evidence type="ECO:0000256" key="20">
    <source>
        <dbReference type="ARBA" id="ARBA00030531"/>
    </source>
</evidence>
<dbReference type="Gene3D" id="3.40.47.10">
    <property type="match status" value="2"/>
</dbReference>
<evidence type="ECO:0000256" key="3">
    <source>
        <dbReference type="ARBA" id="ARBA00009995"/>
    </source>
</evidence>
<evidence type="ECO:0000256" key="7">
    <source>
        <dbReference type="ARBA" id="ARBA00022490"/>
    </source>
</evidence>
<evidence type="ECO:0000256" key="18">
    <source>
        <dbReference type="ARBA" id="ARBA00024514"/>
    </source>
</evidence>
<dbReference type="InterPro" id="IPR003033">
    <property type="entry name" value="SCP2_sterol-bd_dom"/>
</dbReference>
<comment type="catalytic activity">
    <reaction evidence="37">
        <text>octanoyl-CoA + acetyl-CoA = 3-oxodecanoyl-CoA + CoA</text>
        <dbReference type="Rhea" id="RHEA:31087"/>
        <dbReference type="ChEBI" id="CHEBI:57287"/>
        <dbReference type="ChEBI" id="CHEBI:57288"/>
        <dbReference type="ChEBI" id="CHEBI:57386"/>
        <dbReference type="ChEBI" id="CHEBI:62548"/>
    </reaction>
    <physiologicalReaction direction="right-to-left" evidence="37">
        <dbReference type="Rhea" id="RHEA:31089"/>
    </physiologicalReaction>
</comment>
<evidence type="ECO:0000256" key="39">
    <source>
        <dbReference type="SAM" id="SignalP"/>
    </source>
</evidence>
<dbReference type="eggNOG" id="KOG1192">
    <property type="taxonomic scope" value="Eukaryota"/>
</dbReference>
<evidence type="ECO:0000259" key="41">
    <source>
        <dbReference type="Pfam" id="PF02036"/>
    </source>
</evidence>
<accession>A0A9J7D5H8</accession>
<reference evidence="44" key="1">
    <citation type="submission" date="2025-08" db="UniProtKB">
        <authorList>
            <consortium name="RefSeq"/>
        </authorList>
    </citation>
    <scope>IDENTIFICATION</scope>
    <source>
        <strain evidence="44">Aabys</strain>
        <tissue evidence="44">Whole body</tissue>
    </source>
</reference>
<dbReference type="InterPro" id="IPR035595">
    <property type="entry name" value="UDP_glycos_trans_CS"/>
</dbReference>
<dbReference type="PROSITE" id="PS00098">
    <property type="entry name" value="THIOLASE_1"/>
    <property type="match status" value="1"/>
</dbReference>
<dbReference type="STRING" id="7370.A0A1I8MES1"/>
<evidence type="ECO:0000256" key="35">
    <source>
        <dbReference type="ARBA" id="ARBA00049270"/>
    </source>
</evidence>
<evidence type="ECO:0000256" key="10">
    <source>
        <dbReference type="ARBA" id="ARBA00023055"/>
    </source>
</evidence>
<keyword evidence="7" id="KW-0963">Cytoplasm</keyword>
<feature type="chain" id="PRO_5046176133" description="Sterol carrier protein 2" evidence="39">
    <location>
        <begin position="26"/>
        <end position="1825"/>
    </location>
</feature>
<evidence type="ECO:0000256" key="36">
    <source>
        <dbReference type="ARBA" id="ARBA00049306"/>
    </source>
</evidence>
<evidence type="ECO:0000256" key="13">
    <source>
        <dbReference type="ARBA" id="ARBA00023140"/>
    </source>
</evidence>
<dbReference type="Pfam" id="PF00108">
    <property type="entry name" value="Thiolase_N"/>
    <property type="match status" value="1"/>
</dbReference>
<evidence type="ECO:0000256" key="26">
    <source>
        <dbReference type="ARBA" id="ARBA00033178"/>
    </source>
</evidence>
<feature type="signal peptide" evidence="39">
    <location>
        <begin position="1"/>
        <end position="25"/>
    </location>
</feature>
<feature type="domain" description="Thiolase N-terminal" evidence="40">
    <location>
        <begin position="525"/>
        <end position="740"/>
    </location>
</feature>
<dbReference type="Gene3D" id="3.30.1050.10">
    <property type="entry name" value="SCP2 sterol-binding domain"/>
    <property type="match status" value="1"/>
</dbReference>
<proteinExistence type="inferred from homology"/>
<evidence type="ECO:0000256" key="24">
    <source>
        <dbReference type="ARBA" id="ARBA00032093"/>
    </source>
</evidence>
<evidence type="ECO:0000256" key="21">
    <source>
        <dbReference type="ARBA" id="ARBA00030851"/>
    </source>
</evidence>
<dbReference type="InterPro" id="IPR036527">
    <property type="entry name" value="SCP2_sterol-bd_dom_sf"/>
</dbReference>
<feature type="domain" description="Thiolase C-terminal" evidence="42">
    <location>
        <begin position="1149"/>
        <end position="1233"/>
    </location>
</feature>
<dbReference type="NCBIfam" id="NF006102">
    <property type="entry name" value="PRK08256.1"/>
    <property type="match status" value="1"/>
</dbReference>
<feature type="domain" description="Thiolase C-terminal" evidence="42">
    <location>
        <begin position="779"/>
        <end position="895"/>
    </location>
</feature>
<evidence type="ECO:0000256" key="15">
    <source>
        <dbReference type="ARBA" id="ARBA00024073"/>
    </source>
</evidence>
<evidence type="ECO:0000256" key="37">
    <source>
        <dbReference type="ARBA" id="ARBA00049542"/>
    </source>
</evidence>
<dbReference type="Gene3D" id="3.40.50.2000">
    <property type="entry name" value="Glycogen Phosphorylase B"/>
    <property type="match status" value="4"/>
</dbReference>
<evidence type="ECO:0000256" key="1">
    <source>
        <dbReference type="ARBA" id="ARBA00004275"/>
    </source>
</evidence>
<feature type="transmembrane region" description="Helical" evidence="38">
    <location>
        <begin position="480"/>
        <end position="505"/>
    </location>
</feature>
<keyword evidence="10" id="KW-0445">Lipid transport</keyword>
<dbReference type="PANTHER" id="PTHR48043:SF114">
    <property type="entry name" value="IP04436P-RELATED"/>
    <property type="match status" value="1"/>
</dbReference>
<evidence type="ECO:0000256" key="14">
    <source>
        <dbReference type="ARBA" id="ARBA00024058"/>
    </source>
</evidence>
<dbReference type="OrthoDB" id="542135at2759"/>
<keyword evidence="9" id="KW-0808">Transferase</keyword>
<evidence type="ECO:0000256" key="8">
    <source>
        <dbReference type="ARBA" id="ARBA00022676"/>
    </source>
</evidence>
<evidence type="ECO:0000256" key="17">
    <source>
        <dbReference type="ARBA" id="ARBA00024509"/>
    </source>
</evidence>
<keyword evidence="39" id="KW-0732">Signal</keyword>
<comment type="function">
    <text evidence="28">Plays a crucial role in the peroxisomal oxidation of branched-chain fatty acids. Catalyzes the last step of the peroxisomal beta-oxidation of branched chain fatty acids and the side chain of the bile acid intermediates di- and trihydroxycoprostanic acids (DHCA and THCA). Also active with medium and long straight chain 3-oxoacyl-CoAs. Stimulates the microsomal conversion of 7-dehydrocholesterol to cholesterol and transfers phosphatidylcholine and 7-dehydrocholesterol between membrances, in vitro. Isoforms SCP2 and SCPx cooperate in peroxisomal oxidation of certain naturally occurring tetramethyl-branched fatty acyl-CoAs.</text>
</comment>
<comment type="catalytic activity">
    <reaction evidence="30">
        <text>hexanoyl-CoA + acetyl-CoA = 3-oxooctanoyl-CoA + CoA</text>
        <dbReference type="Rhea" id="RHEA:31203"/>
        <dbReference type="ChEBI" id="CHEBI:57287"/>
        <dbReference type="ChEBI" id="CHEBI:57288"/>
        <dbReference type="ChEBI" id="CHEBI:62619"/>
        <dbReference type="ChEBI" id="CHEBI:62620"/>
    </reaction>
    <physiologicalReaction direction="right-to-left" evidence="30">
        <dbReference type="Rhea" id="RHEA:31205"/>
    </physiologicalReaction>
</comment>
<evidence type="ECO:0000256" key="34">
    <source>
        <dbReference type="ARBA" id="ARBA00049268"/>
    </source>
</evidence>
<evidence type="ECO:0000256" key="6">
    <source>
        <dbReference type="ARBA" id="ARBA00022448"/>
    </source>
</evidence>
<gene>
    <name evidence="44" type="primary">LOC101899504</name>
</gene>
<evidence type="ECO:0000256" key="38">
    <source>
        <dbReference type="SAM" id="Phobius"/>
    </source>
</evidence>
<dbReference type="VEuPathDB" id="VectorBase:MDOA004155"/>
<comment type="catalytic activity">
    <reaction evidence="36">
        <text>3-oxohexadecanedioyl-CoA + CoA = tetradecanedioyl-CoA + acetyl-CoA</text>
        <dbReference type="Rhea" id="RHEA:40343"/>
        <dbReference type="ChEBI" id="CHEBI:57287"/>
        <dbReference type="ChEBI" id="CHEBI:57288"/>
        <dbReference type="ChEBI" id="CHEBI:77081"/>
        <dbReference type="ChEBI" id="CHEBI:77084"/>
    </reaction>
    <physiologicalReaction direction="left-to-right" evidence="36">
        <dbReference type="Rhea" id="RHEA:40344"/>
    </physiologicalReaction>
</comment>
<keyword evidence="11" id="KW-0443">Lipid metabolism</keyword>
<dbReference type="EC" id="2.3.1.16" evidence="15"/>
<evidence type="ECO:0000256" key="2">
    <source>
        <dbReference type="ARBA" id="ARBA00004496"/>
    </source>
</evidence>
<comment type="catalytic activity">
    <reaction evidence="32">
        <text>butanoyl-CoA + acetyl-CoA = 3-oxohexanoyl-CoA + CoA</text>
        <dbReference type="Rhea" id="RHEA:31111"/>
        <dbReference type="ChEBI" id="CHEBI:57287"/>
        <dbReference type="ChEBI" id="CHEBI:57288"/>
        <dbReference type="ChEBI" id="CHEBI:57371"/>
        <dbReference type="ChEBI" id="CHEBI:62418"/>
    </reaction>
    <physiologicalReaction direction="right-to-left" evidence="32">
        <dbReference type="Rhea" id="RHEA:31113"/>
    </physiologicalReaction>
</comment>
<name>A0A9J7D5H8_MUSDO</name>
<dbReference type="VEuPathDB" id="VectorBase:MDOMA2_014253"/>
<comment type="catalytic activity">
    <reaction evidence="34">
        <text>hexadecanoyl-CoA + acetyl-CoA = 3-oxooctadecanoyl-CoA + CoA</text>
        <dbReference type="Rhea" id="RHEA:35279"/>
        <dbReference type="ChEBI" id="CHEBI:57287"/>
        <dbReference type="ChEBI" id="CHEBI:57288"/>
        <dbReference type="ChEBI" id="CHEBI:57379"/>
        <dbReference type="ChEBI" id="CHEBI:71407"/>
    </reaction>
    <physiologicalReaction direction="right-to-left" evidence="34">
        <dbReference type="Rhea" id="RHEA:35281"/>
    </physiologicalReaction>
</comment>
<evidence type="ECO:0000256" key="25">
    <source>
        <dbReference type="ARBA" id="ARBA00032316"/>
    </source>
</evidence>
<dbReference type="InterPro" id="IPR016039">
    <property type="entry name" value="Thiolase-like"/>
</dbReference>
<keyword evidence="38" id="KW-0812">Transmembrane</keyword>
<comment type="subcellular location">
    <subcellularLocation>
        <location evidence="2">Cytoplasm</location>
    </subcellularLocation>
    <subcellularLocation>
        <location evidence="1">Peroxisome</location>
    </subcellularLocation>
</comment>
<comment type="similarity">
    <text evidence="3">Belongs to the UDP-glycosyltransferase family.</text>
</comment>
<comment type="catalytic activity">
    <reaction evidence="19">
        <text>7-dehydrocholesterol(in) = 7-dehydrocholesterol(out)</text>
        <dbReference type="Rhea" id="RHEA:62960"/>
        <dbReference type="ChEBI" id="CHEBI:17759"/>
    </reaction>
</comment>
<evidence type="ECO:0000256" key="33">
    <source>
        <dbReference type="ARBA" id="ARBA00049178"/>
    </source>
</evidence>
<dbReference type="PROSITE" id="PS00375">
    <property type="entry name" value="UDPGT"/>
    <property type="match status" value="1"/>
</dbReference>
<comment type="function">
    <text evidence="27">Mediates the transfer of all common phospholipids, cholesterol and gangliosides from the endoplasmic reticulum to the plasma membrane. May play a role in regulating steroidogenesis. Stimulates the microsomal conversion of 7-dehydrocholesterol to cholesterol. Also binds fatty acids and fatty acyl Coenzyme A (CoA) such as phytanoyl-CoA. Involved in the regulation phospholipid synthesis in endoplasmic reticulum enhancing the incorporation of exogenous fatty acid into glycerides. Seems to stimulate the rate-limiting step in phosphatidic acid formation mediated by GPAT3. Isoforms SCP2 and SCPx cooperate in peroxisomal oxidation of certain naturally occurring tetramethyl-branched fatty acyl-CoAs.</text>
</comment>
<evidence type="ECO:0000256" key="11">
    <source>
        <dbReference type="ARBA" id="ARBA00023098"/>
    </source>
</evidence>
<dbReference type="SUPFAM" id="SSF55718">
    <property type="entry name" value="SCP-like"/>
    <property type="match status" value="1"/>
</dbReference>
<evidence type="ECO:0000256" key="23">
    <source>
        <dbReference type="ARBA" id="ARBA00031346"/>
    </source>
</evidence>
<sequence>MLATALIWIAALLAVIGPLPLTVDGRRHNLKILGLFPHPGISHFHFFHPILRGLAERGHDVTVVSHFPDKSPPVGYTDIPLTGKETLANSVDLKVFENRRFYNHFLEFFLLYEWGKEACNHTLRSEALYKVMRQKVRYDVILLEQFNSDCMMGVAHMLQAPVIGLSSCAMMPWHYERMGMPIIPSYIPALFLGQSEDMSLGGRIANWISFHALNLMYNVFSIPAADALVQYKFGHDVPSVGELVKETTLMFVNQHFSLSGAKPLPPSVIELGGVHIQKAKPLDVDLQKFLDNADNGVVFISWGSMIKAETLPVAKRDAIVRAVKRLKQRVIWKWENETLANKPDNMYISKWLPQRDILCHPNVKVFMTHAGLMGSSEAAYCGVPVVATPMYGDQFLNAAAMKQRGMGVVLNYEDIDENTVLKAIKKVLEKQYYDNAKMISYAYKHRPNTALDTAIWWVEYVANTEGAPLLKSSSTYMSRFVYYSLDVYTVLGLVVLTSVVTWGLLMRKLKTATRNRGTTKVKSNFEKPGRRADVDYPDFAKEAITKALADAKISYNEVQQATVGYVYGDSTSGQRALYEVGMTGIPVFNVNNNCSTGSSALYLAKQIIESGNADCVLAFGFEKMERGSLSAKYFDRANPMERHISEMSELAEIGPGPMAAQIFGNAGKEHMKKYGTKPEHFGKIAWKNHKHSVNNPYSQFRDEYSLEQIMQSPVVVEGILTKLQCCPTSDGAGAAILVSEAYVHRFGLENQAVEIVGMEMASDPESTFKDKSLMKIAGYDMTKMAAQRLFAKSGYKPTDVQVVELHDCFSANELITYEALGLCPEGGAGELIDRGDNTYGGKYVVNPSGGLISKGHPLGATGLAQCAELCWQLRGLAEKRQVKDVKLALQHNLGLGGAVVVTLYRLGFPKSAGVVNNLTSAATHPTGEGFKVTPLLKLLDEEMQKDEENLIEKARAIYGFKVTNGPGGKTGFWVINAKEGKGKITYNGKEKCDVTFIVSDEDVTELMTGNLPPQKAFFQGKIKIQGNMGVAMKLMNIQSAAQSRFETLRAKLCSSPGGTRLLLRLVRVTFGWGGGGTYCVPTLYFDRANPMERHYEMSELAEIGPGPMAAQIFGNAGKEHMKNMAPNPTFRYSQFRDEYSLEQIMQSPVVELHDCFSANELITYEALGLCPEGGAGELIDRGDNTYGGKYVVNPSGGLISKGHPLGATGFGPVAELCWQLRGLAEKRQVKDVNWPCNKFGSGWCCSCYSLSFGFPKSAGVVNNLTSAATHPTGEGFKVTPLLKLLDEEMQKTKKILSKRLKIMCYTIKLVCALCLMIIVPNESKEILGIFPHFGYSHFKVFYPLLRNLAERGHNVTVITHIKSPDPHLATYEELLLEQMEVVNVVPLTEWMPRTWKGLIDEYVGLHVEGQESCERLYESGYIQQVLQRHERKPYDIVITEYFNSDCQLVVPYLLKTPIIGLSSCLLMPWYYDRILLPDIPSFVQSEFIGFATPLNWQERLTNFLQAKVLSLLYRYHTNRLDNELIRHNLNVTVDVNNIAQQQTALVFGNQHYSLAGIRPHTEQFVEIGGIHIQEDKVHEKLSPTIEEFLDKSNEKSVLFISWGSMIRASTMEATKLNTILSALEKSKIRVVWKWETDDVPIKNENFLFVKWAPQLSLLCHPKINLFWGHGGLLGTTEAVYCGKPMILTPIYGDQFVNAFAVQNRKIGIILNFEDINEKNLDNVLKEMLKNTRYERNAKGLSNIFRNRPKKPLETATWWVEHILEHQQAREVLHSHAVHLNWFIYYSLDSICIILAALFALLLFLRYVIKSTLQSCIKKGNKLKSQ</sequence>
<evidence type="ECO:0000256" key="27">
    <source>
        <dbReference type="ARBA" id="ARBA00045738"/>
    </source>
</evidence>
<comment type="catalytic activity">
    <reaction evidence="16">
        <text>propanoyl-CoA + tetradecanoyl-CoA = 3-oxo-2-methylhexadecanoyl-CoA + CoA</text>
        <dbReference type="Rhea" id="RHEA:46344"/>
        <dbReference type="ChEBI" id="CHEBI:57287"/>
        <dbReference type="ChEBI" id="CHEBI:57385"/>
        <dbReference type="ChEBI" id="CHEBI:57392"/>
        <dbReference type="ChEBI" id="CHEBI:86042"/>
    </reaction>
    <physiologicalReaction direction="right-to-left" evidence="16">
        <dbReference type="Rhea" id="RHEA:46346"/>
    </physiologicalReaction>
</comment>
<dbReference type="CDD" id="cd03784">
    <property type="entry name" value="GT1_Gtf-like"/>
    <property type="match status" value="2"/>
</dbReference>
<dbReference type="SUPFAM" id="SSF53756">
    <property type="entry name" value="UDP-Glycosyltransferase/glycogen phosphorylase"/>
    <property type="match status" value="2"/>
</dbReference>
<dbReference type="InterPro" id="IPR020616">
    <property type="entry name" value="Thiolase_N"/>
</dbReference>
<evidence type="ECO:0000256" key="22">
    <source>
        <dbReference type="ARBA" id="ARBA00031275"/>
    </source>
</evidence>
<protein>
    <recommendedName>
        <fullName evidence="5">Sterol carrier protein 2</fullName>
        <ecNumber evidence="14">2.3.1.155</ecNumber>
        <ecNumber evidence="15">2.3.1.16</ecNumber>
        <ecNumber evidence="4">2.3.1.176</ecNumber>
    </recommendedName>
    <alternativeName>
        <fullName evidence="24">Acetyl-CoA C-myristoyltransferase</fullName>
    </alternativeName>
    <alternativeName>
        <fullName evidence="21">Non-specific lipid-transfer protein</fullName>
    </alternativeName>
    <alternativeName>
        <fullName evidence="25">Propanoyl-CoA C-acyltransferase</fullName>
    </alternativeName>
    <alternativeName>
        <fullName evidence="20">SCP-2/3-oxoacyl-CoA thiolase</fullName>
    </alternativeName>
    <alternativeName>
        <fullName evidence="22">SCP-2/thiolase</fullName>
    </alternativeName>
    <alternativeName>
        <fullName evidence="23">SCP-chi</fullName>
    </alternativeName>
    <alternativeName>
        <fullName evidence="26">Sterol carrier protein X</fullName>
    </alternativeName>
</protein>
<keyword evidence="13" id="KW-0576">Peroxisome</keyword>
<organism evidence="43 44">
    <name type="scientific">Musca domestica</name>
    <name type="common">House fly</name>
    <dbReference type="NCBI Taxonomy" id="7370"/>
    <lineage>
        <taxon>Eukaryota</taxon>
        <taxon>Metazoa</taxon>
        <taxon>Ecdysozoa</taxon>
        <taxon>Arthropoda</taxon>
        <taxon>Hexapoda</taxon>
        <taxon>Insecta</taxon>
        <taxon>Pterygota</taxon>
        <taxon>Neoptera</taxon>
        <taxon>Endopterygota</taxon>
        <taxon>Diptera</taxon>
        <taxon>Brachycera</taxon>
        <taxon>Muscomorpha</taxon>
        <taxon>Muscoidea</taxon>
        <taxon>Muscidae</taxon>
        <taxon>Musca</taxon>
    </lineage>
</organism>
<evidence type="ECO:0000256" key="32">
    <source>
        <dbReference type="ARBA" id="ARBA00048553"/>
    </source>
</evidence>
<evidence type="ECO:0000256" key="12">
    <source>
        <dbReference type="ARBA" id="ARBA00023121"/>
    </source>
</evidence>
<feature type="domain" description="SCP2" evidence="41">
    <location>
        <begin position="941"/>
        <end position="1038"/>
    </location>
</feature>
<evidence type="ECO:0000256" key="16">
    <source>
        <dbReference type="ARBA" id="ARBA00024471"/>
    </source>
</evidence>
<dbReference type="EC" id="2.3.1.176" evidence="4"/>